<organism evidence="2 3">
    <name type="scientific">Rousettus aegyptiacus</name>
    <name type="common">Egyptian fruit bat</name>
    <name type="synonym">Pteropus aegyptiacus</name>
    <dbReference type="NCBI Taxonomy" id="9407"/>
    <lineage>
        <taxon>Eukaryota</taxon>
        <taxon>Metazoa</taxon>
        <taxon>Chordata</taxon>
        <taxon>Craniata</taxon>
        <taxon>Vertebrata</taxon>
        <taxon>Euteleostomi</taxon>
        <taxon>Mammalia</taxon>
        <taxon>Eutheria</taxon>
        <taxon>Laurasiatheria</taxon>
        <taxon>Chiroptera</taxon>
        <taxon>Yinpterochiroptera</taxon>
        <taxon>Pteropodoidea</taxon>
        <taxon>Pteropodidae</taxon>
        <taxon>Rousettinae</taxon>
        <taxon>Rousettus</taxon>
    </lineage>
</organism>
<evidence type="ECO:0000313" key="2">
    <source>
        <dbReference type="EMBL" id="KAF6405187.1"/>
    </source>
</evidence>
<gene>
    <name evidence="2" type="ORF">HJG63_009491</name>
</gene>
<feature type="region of interest" description="Disordered" evidence="1">
    <location>
        <begin position="72"/>
        <end position="101"/>
    </location>
</feature>
<dbReference type="Proteomes" id="UP000593571">
    <property type="component" value="Unassembled WGS sequence"/>
</dbReference>
<reference evidence="2 3" key="1">
    <citation type="journal article" date="2020" name="Nature">
        <title>Six reference-quality genomes reveal evolution of bat adaptations.</title>
        <authorList>
            <person name="Jebb D."/>
            <person name="Huang Z."/>
            <person name="Pippel M."/>
            <person name="Hughes G.M."/>
            <person name="Lavrichenko K."/>
            <person name="Devanna P."/>
            <person name="Winkler S."/>
            <person name="Jermiin L.S."/>
            <person name="Skirmuntt E.C."/>
            <person name="Katzourakis A."/>
            <person name="Burkitt-Gray L."/>
            <person name="Ray D.A."/>
            <person name="Sullivan K.A.M."/>
            <person name="Roscito J.G."/>
            <person name="Kirilenko B.M."/>
            <person name="Davalos L.M."/>
            <person name="Corthals A.P."/>
            <person name="Power M.L."/>
            <person name="Jones G."/>
            <person name="Ransome R.D."/>
            <person name="Dechmann D.K.N."/>
            <person name="Locatelli A.G."/>
            <person name="Puechmaille S.J."/>
            <person name="Fedrigo O."/>
            <person name="Jarvis E.D."/>
            <person name="Hiller M."/>
            <person name="Vernes S.C."/>
            <person name="Myers E.W."/>
            <person name="Teeling E.C."/>
        </authorList>
    </citation>
    <scope>NUCLEOTIDE SEQUENCE [LARGE SCALE GENOMIC DNA]</scope>
    <source>
        <strain evidence="2">MRouAeg1</strain>
        <tissue evidence="2">Muscle</tissue>
    </source>
</reference>
<evidence type="ECO:0000313" key="3">
    <source>
        <dbReference type="Proteomes" id="UP000593571"/>
    </source>
</evidence>
<proteinExistence type="predicted"/>
<dbReference type="AlphaFoldDB" id="A0A7J8C2Z4"/>
<comment type="caution">
    <text evidence="2">The sequence shown here is derived from an EMBL/GenBank/DDBJ whole genome shotgun (WGS) entry which is preliminary data.</text>
</comment>
<accession>A0A7J8C2Z4</accession>
<dbReference type="EMBL" id="JACASE010000015">
    <property type="protein sequence ID" value="KAF6405187.1"/>
    <property type="molecule type" value="Genomic_DNA"/>
</dbReference>
<protein>
    <submittedName>
        <fullName evidence="2">Uncharacterized protein</fullName>
    </submittedName>
</protein>
<keyword evidence="3" id="KW-1185">Reference proteome</keyword>
<name>A0A7J8C2Z4_ROUAE</name>
<evidence type="ECO:0000256" key="1">
    <source>
        <dbReference type="SAM" id="MobiDB-lite"/>
    </source>
</evidence>
<sequence>MPGAAQAPGTYTPWGWGAPDCLPGLCHPHPTVGERQSLWVSRLPVPGSSVGLQHRMLCAGLQARLCGGRAPGSRLLPPVPKMPRTPSLTARPAAGEERDGAQEDLWPSHLQAGSPAWLRPGGAVVHLTATATDPVGSRVALPVCVPHSLGGHAPLPGGLCTWP</sequence>